<dbReference type="InterPro" id="IPR038765">
    <property type="entry name" value="Papain-like_cys_pep_sf"/>
</dbReference>
<dbReference type="PANTHER" id="PTHR33490:SF12">
    <property type="entry name" value="BLL5557 PROTEIN"/>
    <property type="match status" value="1"/>
</dbReference>
<name>A0A7D4PUN4_9MICO</name>
<dbReference type="Proteomes" id="UP000502498">
    <property type="component" value="Chromosome"/>
</dbReference>
<organism evidence="2 3">
    <name type="scientific">Microbacterium hominis</name>
    <dbReference type="NCBI Taxonomy" id="162426"/>
    <lineage>
        <taxon>Bacteria</taxon>
        <taxon>Bacillati</taxon>
        <taxon>Actinomycetota</taxon>
        <taxon>Actinomycetes</taxon>
        <taxon>Micrococcales</taxon>
        <taxon>Microbacteriaceae</taxon>
        <taxon>Microbacterium</taxon>
    </lineage>
</organism>
<dbReference type="Pfam" id="PF01841">
    <property type="entry name" value="Transglut_core"/>
    <property type="match status" value="1"/>
</dbReference>
<dbReference type="PANTHER" id="PTHR33490">
    <property type="entry name" value="BLR5614 PROTEIN-RELATED"/>
    <property type="match status" value="1"/>
</dbReference>
<sequence length="285" mass="30796">MQRVLTAELDLELGASVDLILQIAAAQQVPLADEQLTFTQGDRVYTPTEIIDQSGSRLHRLTGEAGPLHVRYEATVHGPTPAGRTSDLEAVTYLRPSRYCQSDEVFQQARRQFKGLHGHELIAAVSEFVATSTTYTPGLSQGTDSAVTTLMTGQGVCRDYAHVVIALLRAMDVPARYTACYAPGLQPMDFHAVAEAYLDGAWYVIDATRLANRRSLVRIATGRDAADCAFLSYHGGYVGLRRMRVDAWVVPDAATLEGATLDGLGALPVEADPAADDFTALVQIS</sequence>
<gene>
    <name evidence="2" type="ORF">HQM25_11460</name>
</gene>
<dbReference type="InterPro" id="IPR002931">
    <property type="entry name" value="Transglutaminase-like"/>
</dbReference>
<dbReference type="SUPFAM" id="SSF54001">
    <property type="entry name" value="Cysteine proteinases"/>
    <property type="match status" value="1"/>
</dbReference>
<accession>A0A7D4PUN4</accession>
<dbReference type="Gene3D" id="3.10.620.30">
    <property type="match status" value="1"/>
</dbReference>
<dbReference type="Gene3D" id="2.60.40.2250">
    <property type="match status" value="1"/>
</dbReference>
<protein>
    <submittedName>
        <fullName evidence="2">Transglutaminase family protein</fullName>
    </submittedName>
</protein>
<dbReference type="RefSeq" id="WP_172990349.1">
    <property type="nucleotide sequence ID" value="NZ_CP054038.1"/>
</dbReference>
<evidence type="ECO:0000313" key="2">
    <source>
        <dbReference type="EMBL" id="QKJ19913.1"/>
    </source>
</evidence>
<evidence type="ECO:0000313" key="3">
    <source>
        <dbReference type="Proteomes" id="UP000502498"/>
    </source>
</evidence>
<evidence type="ECO:0000259" key="1">
    <source>
        <dbReference type="SMART" id="SM00460"/>
    </source>
</evidence>
<dbReference type="AlphaFoldDB" id="A0A7D4PUN4"/>
<reference evidence="2 3" key="1">
    <citation type="submission" date="2020-05" db="EMBL/GenBank/DDBJ databases">
        <title>Strain PA2F3 complete genome.</title>
        <authorList>
            <person name="Kim Y.-S."/>
            <person name="Kim S.-J."/>
            <person name="Jung H.-k."/>
            <person name="Kim S.-E."/>
            <person name="Kim K.-H."/>
        </authorList>
    </citation>
    <scope>NUCLEOTIDE SEQUENCE [LARGE SCALE GENOMIC DNA]</scope>
    <source>
        <strain evidence="2 3">PA2F3</strain>
    </source>
</reference>
<dbReference type="SMART" id="SM00460">
    <property type="entry name" value="TGc"/>
    <property type="match status" value="1"/>
</dbReference>
<dbReference type="EMBL" id="CP054038">
    <property type="protein sequence ID" value="QKJ19913.1"/>
    <property type="molecule type" value="Genomic_DNA"/>
</dbReference>
<feature type="domain" description="Transglutaminase-like" evidence="1">
    <location>
        <begin position="149"/>
        <end position="209"/>
    </location>
</feature>
<proteinExistence type="predicted"/>